<feature type="transmembrane region" description="Helical" evidence="6">
    <location>
        <begin position="23"/>
        <end position="40"/>
    </location>
</feature>
<keyword evidence="4 6" id="KW-1133">Transmembrane helix</keyword>
<evidence type="ECO:0000256" key="5">
    <source>
        <dbReference type="ARBA" id="ARBA00023136"/>
    </source>
</evidence>
<evidence type="ECO:0000313" key="8">
    <source>
        <dbReference type="Proteomes" id="UP000318349"/>
    </source>
</evidence>
<dbReference type="GO" id="GO:0016020">
    <property type="term" value="C:membrane"/>
    <property type="evidence" value="ECO:0007669"/>
    <property type="project" value="UniProtKB-SubCell"/>
</dbReference>
<dbReference type="Proteomes" id="UP000318349">
    <property type="component" value="Unassembled WGS sequence"/>
</dbReference>
<protein>
    <submittedName>
        <fullName evidence="7">Ceramidase</fullName>
    </submittedName>
</protein>
<feature type="transmembrane region" description="Helical" evidence="6">
    <location>
        <begin position="108"/>
        <end position="128"/>
    </location>
</feature>
<feature type="transmembrane region" description="Helical" evidence="6">
    <location>
        <begin position="134"/>
        <end position="150"/>
    </location>
</feature>
<dbReference type="Pfam" id="PF05875">
    <property type="entry name" value="Ceramidase"/>
    <property type="match status" value="1"/>
</dbReference>
<feature type="transmembrane region" description="Helical" evidence="6">
    <location>
        <begin position="76"/>
        <end position="96"/>
    </location>
</feature>
<dbReference type="GO" id="GO:0016811">
    <property type="term" value="F:hydrolase activity, acting on carbon-nitrogen (but not peptide) bonds, in linear amides"/>
    <property type="evidence" value="ECO:0007669"/>
    <property type="project" value="InterPro"/>
</dbReference>
<organism evidence="7 8">
    <name type="scientific">Denitromonas halophila</name>
    <dbReference type="NCBI Taxonomy" id="1629404"/>
    <lineage>
        <taxon>Bacteria</taxon>
        <taxon>Pseudomonadati</taxon>
        <taxon>Pseudomonadota</taxon>
        <taxon>Betaproteobacteria</taxon>
        <taxon>Rhodocyclales</taxon>
        <taxon>Zoogloeaceae</taxon>
        <taxon>Denitromonas</taxon>
    </lineage>
</organism>
<proteinExistence type="predicted"/>
<dbReference type="AlphaFoldDB" id="A0A557SE12"/>
<evidence type="ECO:0000256" key="6">
    <source>
        <dbReference type="SAM" id="Phobius"/>
    </source>
</evidence>
<accession>A0A557SE12</accession>
<keyword evidence="2 6" id="KW-0812">Transmembrane</keyword>
<dbReference type="EMBL" id="VMNI01000012">
    <property type="protein sequence ID" value="TVO75634.1"/>
    <property type="molecule type" value="Genomic_DNA"/>
</dbReference>
<evidence type="ECO:0000313" key="7">
    <source>
        <dbReference type="EMBL" id="TVO75634.1"/>
    </source>
</evidence>
<comment type="caution">
    <text evidence="7">The sequence shown here is derived from an EMBL/GenBank/DDBJ whole genome shotgun (WGS) entry which is preliminary data.</text>
</comment>
<reference evidence="7 8" key="1">
    <citation type="submission" date="2019-07" db="EMBL/GenBank/DDBJ databases">
        <title>The pathways for chlorine oxyanion respiration interact through the shared metabolite chlorate.</title>
        <authorList>
            <person name="Barnum T.P."/>
            <person name="Cheng Y."/>
            <person name="Hill K.A."/>
            <person name="Lucas L.N."/>
            <person name="Carlson H.K."/>
            <person name="Coates J.D."/>
        </authorList>
    </citation>
    <scope>NUCLEOTIDE SEQUENCE [LARGE SCALE GENOMIC DNA]</scope>
    <source>
        <strain evidence="7 8">SFB-1</strain>
    </source>
</reference>
<keyword evidence="5 6" id="KW-0472">Membrane</keyword>
<feature type="transmembrane region" description="Helical" evidence="6">
    <location>
        <begin position="190"/>
        <end position="208"/>
    </location>
</feature>
<feature type="transmembrane region" description="Helical" evidence="6">
    <location>
        <begin position="52"/>
        <end position="70"/>
    </location>
</feature>
<dbReference type="InterPro" id="IPR008901">
    <property type="entry name" value="ACER"/>
</dbReference>
<evidence type="ECO:0000256" key="1">
    <source>
        <dbReference type="ARBA" id="ARBA00004141"/>
    </source>
</evidence>
<comment type="subcellular location">
    <subcellularLocation>
        <location evidence="1">Membrane</location>
        <topology evidence="1">Multi-pass membrane protein</topology>
    </subcellularLocation>
</comment>
<sequence length="213" mass="23102">MNWRAPLDVYCERTDASLWAEPVNALTNLAFIIVAAWLLRRMDRRTPADLRALAGLIGAVGLGSAVFHTVAQTWAAVLDVVFIAIFVVVFLQRALVRLIGWRNMAANVAVLGMLLVSAAIALTVTLPALNGSELYLGPWLALIALAVICPTPHARRWLAAAAALFGVSMLCRSIDLVVCDAFPLGTHFGWHVNNALVLWCAMRALLLAPRLAR</sequence>
<name>A0A557SE12_9RHOO</name>
<gene>
    <name evidence="7" type="ORF">FHP89_12870</name>
</gene>
<keyword evidence="3" id="KW-0378">Hydrolase</keyword>
<dbReference type="GO" id="GO:0006672">
    <property type="term" value="P:ceramide metabolic process"/>
    <property type="evidence" value="ECO:0007669"/>
    <property type="project" value="InterPro"/>
</dbReference>
<feature type="transmembrane region" description="Helical" evidence="6">
    <location>
        <begin position="157"/>
        <end position="178"/>
    </location>
</feature>
<evidence type="ECO:0000256" key="2">
    <source>
        <dbReference type="ARBA" id="ARBA00022692"/>
    </source>
</evidence>
<evidence type="ECO:0000256" key="3">
    <source>
        <dbReference type="ARBA" id="ARBA00022801"/>
    </source>
</evidence>
<evidence type="ECO:0000256" key="4">
    <source>
        <dbReference type="ARBA" id="ARBA00022989"/>
    </source>
</evidence>